<evidence type="ECO:0000256" key="4">
    <source>
        <dbReference type="ARBA" id="ARBA00022833"/>
    </source>
</evidence>
<dbReference type="Pfam" id="PF02132">
    <property type="entry name" value="RecR_ZnF"/>
    <property type="match status" value="1"/>
</dbReference>
<keyword evidence="10" id="KW-1185">Reference proteome</keyword>
<name>A0A5A8F532_9BACT</name>
<comment type="caution">
    <text evidence="9">The sequence shown here is derived from an EMBL/GenBank/DDBJ whole genome shotgun (WGS) entry which is preliminary data.</text>
</comment>
<feature type="zinc finger region" description="C4-type" evidence="7">
    <location>
        <begin position="57"/>
        <end position="72"/>
    </location>
</feature>
<dbReference type="Pfam" id="PF21176">
    <property type="entry name" value="RecR_HhH"/>
    <property type="match status" value="1"/>
</dbReference>
<evidence type="ECO:0000313" key="10">
    <source>
        <dbReference type="Proteomes" id="UP000322876"/>
    </source>
</evidence>
<dbReference type="RefSeq" id="WP_149265550.1">
    <property type="nucleotide sequence ID" value="NZ_VFJB01000003.1"/>
</dbReference>
<comment type="function">
    <text evidence="7">May play a role in DNA repair. It seems to be involved in an RecBC-independent recombinational process of DNA repair. It may act with RecF and RecO.</text>
</comment>
<evidence type="ECO:0000259" key="8">
    <source>
        <dbReference type="PROSITE" id="PS50880"/>
    </source>
</evidence>
<dbReference type="PROSITE" id="PS01300">
    <property type="entry name" value="RECR"/>
    <property type="match status" value="1"/>
</dbReference>
<accession>A0A5A8F532</accession>
<dbReference type="GO" id="GO:0003677">
    <property type="term" value="F:DNA binding"/>
    <property type="evidence" value="ECO:0007669"/>
    <property type="project" value="UniProtKB-UniRule"/>
</dbReference>
<dbReference type="Pfam" id="PF13662">
    <property type="entry name" value="Toprim_4"/>
    <property type="match status" value="1"/>
</dbReference>
<dbReference type="NCBIfam" id="TIGR00615">
    <property type="entry name" value="recR"/>
    <property type="match status" value="1"/>
</dbReference>
<dbReference type="GO" id="GO:0006281">
    <property type="term" value="P:DNA repair"/>
    <property type="evidence" value="ECO:0007669"/>
    <property type="project" value="UniProtKB-UniRule"/>
</dbReference>
<dbReference type="PROSITE" id="PS50880">
    <property type="entry name" value="TOPRIM"/>
    <property type="match status" value="1"/>
</dbReference>
<dbReference type="Gene3D" id="3.30.60.80">
    <property type="match status" value="1"/>
</dbReference>
<feature type="domain" description="Toprim" evidence="8">
    <location>
        <begin position="80"/>
        <end position="176"/>
    </location>
</feature>
<dbReference type="AlphaFoldDB" id="A0A5A8F532"/>
<dbReference type="PANTHER" id="PTHR30446">
    <property type="entry name" value="RECOMBINATION PROTEIN RECR"/>
    <property type="match status" value="1"/>
</dbReference>
<keyword evidence="4 7" id="KW-0862">Zinc</keyword>
<dbReference type="Proteomes" id="UP000322876">
    <property type="component" value="Unassembled WGS sequence"/>
</dbReference>
<dbReference type="InterPro" id="IPR023627">
    <property type="entry name" value="Rcmb_RecR"/>
</dbReference>
<dbReference type="GO" id="GO:0006310">
    <property type="term" value="P:DNA recombination"/>
    <property type="evidence" value="ECO:0007669"/>
    <property type="project" value="UniProtKB-UniRule"/>
</dbReference>
<dbReference type="InterPro" id="IPR015967">
    <property type="entry name" value="Rcmb_RecR_Znf"/>
</dbReference>
<dbReference type="InterPro" id="IPR034137">
    <property type="entry name" value="TOPRIM_RecR"/>
</dbReference>
<evidence type="ECO:0000256" key="3">
    <source>
        <dbReference type="ARBA" id="ARBA00022771"/>
    </source>
</evidence>
<keyword evidence="5 7" id="KW-0233">DNA recombination</keyword>
<proteinExistence type="inferred from homology"/>
<dbReference type="OrthoDB" id="9802672at2"/>
<dbReference type="SMART" id="SM00493">
    <property type="entry name" value="TOPRIM"/>
    <property type="match status" value="1"/>
</dbReference>
<evidence type="ECO:0000256" key="7">
    <source>
        <dbReference type="HAMAP-Rule" id="MF_00017"/>
    </source>
</evidence>
<dbReference type="PANTHER" id="PTHR30446:SF0">
    <property type="entry name" value="RECOMBINATION PROTEIN RECR"/>
    <property type="match status" value="1"/>
</dbReference>
<dbReference type="GO" id="GO:0008270">
    <property type="term" value="F:zinc ion binding"/>
    <property type="evidence" value="ECO:0007669"/>
    <property type="project" value="UniProtKB-KW"/>
</dbReference>
<evidence type="ECO:0000256" key="6">
    <source>
        <dbReference type="ARBA" id="ARBA00023204"/>
    </source>
</evidence>
<reference evidence="9 10" key="1">
    <citation type="submission" date="2019-06" db="EMBL/GenBank/DDBJ databases">
        <title>Genomic insights into carbon and energy metabolism of Deferribacter autotrophicus revealed new metabolic traits in the phylum Deferribacteres.</title>
        <authorList>
            <person name="Slobodkin A.I."/>
            <person name="Slobodkina G.B."/>
            <person name="Allioux M."/>
            <person name="Alain K."/>
            <person name="Jebbar M."/>
            <person name="Shadrin V."/>
            <person name="Kublanov I.V."/>
            <person name="Toshchakov S.V."/>
            <person name="Bonch-Osmolovskaya E.A."/>
        </authorList>
    </citation>
    <scope>NUCLEOTIDE SEQUENCE [LARGE SCALE GENOMIC DNA]</scope>
    <source>
        <strain evidence="9 10">SL50</strain>
    </source>
</reference>
<comment type="similarity">
    <text evidence="7">Belongs to the RecR family.</text>
</comment>
<dbReference type="Gene3D" id="1.10.8.420">
    <property type="entry name" value="RecR Domain 1"/>
    <property type="match status" value="1"/>
</dbReference>
<sequence>MFQLKDFEKCVFELSKLPGIGRKTATRLALFLLKMDKKDVLALTKSIEALKDKIRFCKICGSLTDEEICSICKDATRDKTTICVVEEAKDVILIENSGNYNGLYHVLGGRISPLDGITPDVLSFDKLISRIEEGNIKEIIIATNPDVDGETTAYYLKKILSDYSMLKITRIATGLAVGSHLEYSDEFAILKALENRREI</sequence>
<organism evidence="9 10">
    <name type="scientific">Deferribacter autotrophicus</name>
    <dbReference type="NCBI Taxonomy" id="500465"/>
    <lineage>
        <taxon>Bacteria</taxon>
        <taxon>Pseudomonadati</taxon>
        <taxon>Deferribacterota</taxon>
        <taxon>Deferribacteres</taxon>
        <taxon>Deferribacterales</taxon>
        <taxon>Deferribacteraceae</taxon>
        <taxon>Deferribacter</taxon>
    </lineage>
</organism>
<dbReference type="InterPro" id="IPR000093">
    <property type="entry name" value="DNA_Rcmb_RecR"/>
</dbReference>
<evidence type="ECO:0000256" key="1">
    <source>
        <dbReference type="ARBA" id="ARBA00022723"/>
    </source>
</evidence>
<keyword evidence="6 7" id="KW-0234">DNA repair</keyword>
<keyword evidence="3 7" id="KW-0863">Zinc-finger</keyword>
<evidence type="ECO:0000313" key="9">
    <source>
        <dbReference type="EMBL" id="KAA0258790.1"/>
    </source>
</evidence>
<keyword evidence="1 7" id="KW-0479">Metal-binding</keyword>
<evidence type="ECO:0000256" key="5">
    <source>
        <dbReference type="ARBA" id="ARBA00023172"/>
    </source>
</evidence>
<dbReference type="CDD" id="cd01025">
    <property type="entry name" value="TOPRIM_recR"/>
    <property type="match status" value="1"/>
</dbReference>
<protein>
    <recommendedName>
        <fullName evidence="7">Recombination protein RecR</fullName>
    </recommendedName>
</protein>
<keyword evidence="2 7" id="KW-0227">DNA damage</keyword>
<gene>
    <name evidence="7 9" type="primary">recR</name>
    <name evidence="9" type="ORF">FHQ18_02250</name>
</gene>
<dbReference type="SUPFAM" id="SSF111304">
    <property type="entry name" value="Recombination protein RecR"/>
    <property type="match status" value="1"/>
</dbReference>
<dbReference type="HAMAP" id="MF_00017">
    <property type="entry name" value="RecR"/>
    <property type="match status" value="1"/>
</dbReference>
<dbReference type="Gene3D" id="3.40.1360.10">
    <property type="match status" value="1"/>
</dbReference>
<dbReference type="Gene3D" id="6.10.250.240">
    <property type="match status" value="1"/>
</dbReference>
<evidence type="ECO:0000256" key="2">
    <source>
        <dbReference type="ARBA" id="ARBA00022763"/>
    </source>
</evidence>
<dbReference type="InterPro" id="IPR006171">
    <property type="entry name" value="TOPRIM_dom"/>
</dbReference>
<dbReference type="EMBL" id="VFJB01000003">
    <property type="protein sequence ID" value="KAA0258790.1"/>
    <property type="molecule type" value="Genomic_DNA"/>
</dbReference>